<dbReference type="SUPFAM" id="SSF81296">
    <property type="entry name" value="E set domains"/>
    <property type="match status" value="1"/>
</dbReference>
<sequence>MVRKISIQFLLVILISGTAFSVSVTFQVDMASEDASEEGVHIAGIHGWFPDDFIEMSNDGDNIYKITIDLSEGTYYYLFINGKSLSYKEENEDFSICGGIGSNRLLEVSNDAIELDLVCFSSCQLCGDVSVTIQVDMTNETINDGVHIAGSMQSWDPTSSEMTDTDGDGIYAITFNLTPGDTIQYKFINGNSWDVEENTSGLSDCSIEDGTGGQNRYHIVGESDEALAPVCFGHCVDCSSLYLVTLSSLTFKANMSNAVIGNGFNLGD</sequence>
<proteinExistence type="predicted"/>
<dbReference type="InterPro" id="IPR013783">
    <property type="entry name" value="Ig-like_fold"/>
</dbReference>
<evidence type="ECO:0008006" key="2">
    <source>
        <dbReference type="Google" id="ProtNLM"/>
    </source>
</evidence>
<protein>
    <recommendedName>
        <fullName evidence="2">AMP-activated protein kinase glycogen-binding domain-containing protein</fullName>
    </recommendedName>
</protein>
<gene>
    <name evidence="1" type="ORF">METZ01_LOCUS323081</name>
</gene>
<name>A0A382PBJ8_9ZZZZ</name>
<organism evidence="1">
    <name type="scientific">marine metagenome</name>
    <dbReference type="NCBI Taxonomy" id="408172"/>
    <lineage>
        <taxon>unclassified sequences</taxon>
        <taxon>metagenomes</taxon>
        <taxon>ecological metagenomes</taxon>
    </lineage>
</organism>
<dbReference type="EMBL" id="UINC01105924">
    <property type="protein sequence ID" value="SVC70227.1"/>
    <property type="molecule type" value="Genomic_DNA"/>
</dbReference>
<reference evidence="1" key="1">
    <citation type="submission" date="2018-05" db="EMBL/GenBank/DDBJ databases">
        <authorList>
            <person name="Lanie J.A."/>
            <person name="Ng W.-L."/>
            <person name="Kazmierczak K.M."/>
            <person name="Andrzejewski T.M."/>
            <person name="Davidsen T.M."/>
            <person name="Wayne K.J."/>
            <person name="Tettelin H."/>
            <person name="Glass J.I."/>
            <person name="Rusch D."/>
            <person name="Podicherti R."/>
            <person name="Tsui H.-C.T."/>
            <person name="Winkler M.E."/>
        </authorList>
    </citation>
    <scope>NUCLEOTIDE SEQUENCE</scope>
</reference>
<dbReference type="InterPro" id="IPR014756">
    <property type="entry name" value="Ig_E-set"/>
</dbReference>
<evidence type="ECO:0000313" key="1">
    <source>
        <dbReference type="EMBL" id="SVC70227.1"/>
    </source>
</evidence>
<accession>A0A382PBJ8</accession>
<dbReference type="AlphaFoldDB" id="A0A382PBJ8"/>
<dbReference type="CDD" id="cd02688">
    <property type="entry name" value="E_set"/>
    <property type="match status" value="1"/>
</dbReference>
<dbReference type="Gene3D" id="2.60.40.10">
    <property type="entry name" value="Immunoglobulins"/>
    <property type="match status" value="2"/>
</dbReference>
<feature type="non-terminal residue" evidence="1">
    <location>
        <position position="268"/>
    </location>
</feature>